<organism evidence="2 3">
    <name type="scientific">Methanobacterium alkalithermotolerans</name>
    <dbReference type="NCBI Taxonomy" id="2731220"/>
    <lineage>
        <taxon>Archaea</taxon>
        <taxon>Methanobacteriati</taxon>
        <taxon>Methanobacteriota</taxon>
        <taxon>Methanomada group</taxon>
        <taxon>Methanobacteria</taxon>
        <taxon>Methanobacteriales</taxon>
        <taxon>Methanobacteriaceae</taxon>
        <taxon>Methanobacterium</taxon>
    </lineage>
</organism>
<name>A0A8T8K5J0_9EURY</name>
<evidence type="ECO:0000313" key="3">
    <source>
        <dbReference type="Proteomes" id="UP000681041"/>
    </source>
</evidence>
<dbReference type="InterPro" id="IPR046345">
    <property type="entry name" value="TraB_PrgY-like"/>
</dbReference>
<dbReference type="RefSeq" id="WP_211534126.1">
    <property type="nucleotide sequence ID" value="NZ_CP058560.1"/>
</dbReference>
<evidence type="ECO:0000313" key="2">
    <source>
        <dbReference type="EMBL" id="QUH23179.1"/>
    </source>
</evidence>
<dbReference type="NCBIfam" id="TIGR00261">
    <property type="entry name" value="traB"/>
    <property type="match status" value="1"/>
</dbReference>
<dbReference type="InterPro" id="IPR002816">
    <property type="entry name" value="TraB/PrgY/GumN_fam"/>
</dbReference>
<sequence>MEYMKIESLKIIGTAHVSQKSVEEVKSAILEEKPDVVAVELCANRYHRLMQEKMGIEEKNNISISDVIKENKVGLFLVSGFLTYMQKKIGDDLGVKPGAEMLAAIDASEEVGARVALIDRDISLTLKRALNAMSAWEKIKFTYGIIYSFFSGEDEIDDIESLKKGDALQEVMNYFQEMSPQAYKVLVDERDAYMSHKLLEIPEDNVIAVIGAGHKQGINNYLEHPENLPPLSSLLIEKKSGVPWIKILLSLIPISFIIIFILAFIRGINIQSGLIQFILLTGGLSFLGSILSGSKILSAVTAFLVAPITSLHPLIAAGWFAGLVEAKLRHVGSGDLVDFGKCEDLKDLWNNNLFRVLLVVAGANIGSIIGSFITIPQVILPLFGKLWGA</sequence>
<keyword evidence="3" id="KW-1185">Reference proteome</keyword>
<feature type="transmembrane region" description="Helical" evidence="1">
    <location>
        <begin position="274"/>
        <end position="292"/>
    </location>
</feature>
<dbReference type="KEGG" id="meme:HYG87_05035"/>
<feature type="transmembrane region" description="Helical" evidence="1">
    <location>
        <begin position="299"/>
        <end position="321"/>
    </location>
</feature>
<dbReference type="EMBL" id="CP058560">
    <property type="protein sequence ID" value="QUH23179.1"/>
    <property type="molecule type" value="Genomic_DNA"/>
</dbReference>
<dbReference type="GeneID" id="64820106"/>
<keyword evidence="1" id="KW-0812">Transmembrane</keyword>
<keyword evidence="1" id="KW-1133">Transmembrane helix</keyword>
<evidence type="ECO:0000256" key="1">
    <source>
        <dbReference type="SAM" id="Phobius"/>
    </source>
</evidence>
<dbReference type="PANTHER" id="PTHR21530:SF7">
    <property type="entry name" value="TRAB DOMAIN-CONTAINING PROTEIN"/>
    <property type="match status" value="1"/>
</dbReference>
<accession>A0A8T8K5J0</accession>
<reference evidence="2" key="1">
    <citation type="submission" date="2020-07" db="EMBL/GenBank/DDBJ databases">
        <title>Methanobacterium. sp. MethCan genome.</title>
        <authorList>
            <person name="Postec A."/>
            <person name="Quemeneur M."/>
        </authorList>
    </citation>
    <scope>NUCLEOTIDE SEQUENCE</scope>
    <source>
        <strain evidence="2">MethCAN</strain>
    </source>
</reference>
<dbReference type="Proteomes" id="UP000681041">
    <property type="component" value="Chromosome"/>
</dbReference>
<dbReference type="AlphaFoldDB" id="A0A8T8K5J0"/>
<dbReference type="PANTHER" id="PTHR21530">
    <property type="entry name" value="PHEROMONE SHUTDOWN PROTEIN"/>
    <property type="match status" value="1"/>
</dbReference>
<feature type="transmembrane region" description="Helical" evidence="1">
    <location>
        <begin position="353"/>
        <end position="375"/>
    </location>
</feature>
<protein>
    <submittedName>
        <fullName evidence="2">TraB/GumN family protein</fullName>
    </submittedName>
</protein>
<dbReference type="CDD" id="cd14726">
    <property type="entry name" value="TraB_PrgY-like"/>
    <property type="match status" value="1"/>
</dbReference>
<gene>
    <name evidence="2" type="ORF">HYG87_05035</name>
</gene>
<keyword evidence="1" id="KW-0472">Membrane</keyword>
<dbReference type="InterPro" id="IPR005230">
    <property type="entry name" value="TraB_bac"/>
</dbReference>
<feature type="transmembrane region" description="Helical" evidence="1">
    <location>
        <begin position="247"/>
        <end position="268"/>
    </location>
</feature>
<proteinExistence type="predicted"/>
<dbReference type="Pfam" id="PF01963">
    <property type="entry name" value="TraB_PrgY_gumN"/>
    <property type="match status" value="1"/>
</dbReference>
<dbReference type="OrthoDB" id="185689at2157"/>